<organism evidence="1 2">
    <name type="scientific">Odynerus spinipes</name>
    <dbReference type="NCBI Taxonomy" id="1348599"/>
    <lineage>
        <taxon>Eukaryota</taxon>
        <taxon>Metazoa</taxon>
        <taxon>Ecdysozoa</taxon>
        <taxon>Arthropoda</taxon>
        <taxon>Hexapoda</taxon>
        <taxon>Insecta</taxon>
        <taxon>Pterygota</taxon>
        <taxon>Neoptera</taxon>
        <taxon>Endopterygota</taxon>
        <taxon>Hymenoptera</taxon>
        <taxon>Apocrita</taxon>
        <taxon>Aculeata</taxon>
        <taxon>Vespoidea</taxon>
        <taxon>Vespidae</taxon>
        <taxon>Eumeninae</taxon>
        <taxon>Odynerus</taxon>
    </lineage>
</organism>
<accession>A0AAD9VPC3</accession>
<sequence>MSTTAASSLLHCELAVRITSCGNSRKTVTGPHHGPLRFDTGKTRRNTQCFQKNIIDPNKIIRLANS</sequence>
<gene>
    <name evidence="1" type="ORF">KPH14_004501</name>
</gene>
<dbReference type="Proteomes" id="UP001258017">
    <property type="component" value="Unassembled WGS sequence"/>
</dbReference>
<dbReference type="AlphaFoldDB" id="A0AAD9VPC3"/>
<reference evidence="1" key="1">
    <citation type="submission" date="2021-08" db="EMBL/GenBank/DDBJ databases">
        <authorList>
            <person name="Misof B."/>
            <person name="Oliver O."/>
            <person name="Podsiadlowski L."/>
            <person name="Donath A."/>
            <person name="Peters R."/>
            <person name="Mayer C."/>
            <person name="Rust J."/>
            <person name="Gunkel S."/>
            <person name="Lesny P."/>
            <person name="Martin S."/>
            <person name="Oeyen J.P."/>
            <person name="Petersen M."/>
            <person name="Panagiotis P."/>
            <person name="Wilbrandt J."/>
            <person name="Tanja T."/>
        </authorList>
    </citation>
    <scope>NUCLEOTIDE SEQUENCE</scope>
    <source>
        <strain evidence="1">GBR_01_08_01A</strain>
        <tissue evidence="1">Thorax + abdomen</tissue>
    </source>
</reference>
<evidence type="ECO:0000313" key="2">
    <source>
        <dbReference type="Proteomes" id="UP001258017"/>
    </source>
</evidence>
<evidence type="ECO:0000313" key="1">
    <source>
        <dbReference type="EMBL" id="KAK2582136.1"/>
    </source>
</evidence>
<comment type="caution">
    <text evidence="1">The sequence shown here is derived from an EMBL/GenBank/DDBJ whole genome shotgun (WGS) entry which is preliminary data.</text>
</comment>
<protein>
    <submittedName>
        <fullName evidence="1">Uncharacterized protein</fullName>
    </submittedName>
</protein>
<dbReference type="EMBL" id="JAIFRP010000031">
    <property type="protein sequence ID" value="KAK2582136.1"/>
    <property type="molecule type" value="Genomic_DNA"/>
</dbReference>
<proteinExistence type="predicted"/>
<keyword evidence="2" id="KW-1185">Reference proteome</keyword>
<reference evidence="1" key="2">
    <citation type="journal article" date="2023" name="Commun. Biol.">
        <title>Intrasexual cuticular hydrocarbon dimorphism in a wasp sheds light on hydrocarbon biosynthesis genes in Hymenoptera.</title>
        <authorList>
            <person name="Moris V.C."/>
            <person name="Podsiadlowski L."/>
            <person name="Martin S."/>
            <person name="Oeyen J.P."/>
            <person name="Donath A."/>
            <person name="Petersen M."/>
            <person name="Wilbrandt J."/>
            <person name="Misof B."/>
            <person name="Liedtke D."/>
            <person name="Thamm M."/>
            <person name="Scheiner R."/>
            <person name="Schmitt T."/>
            <person name="Niehuis O."/>
        </authorList>
    </citation>
    <scope>NUCLEOTIDE SEQUENCE</scope>
    <source>
        <strain evidence="1">GBR_01_08_01A</strain>
    </source>
</reference>
<name>A0AAD9VPC3_9HYME</name>